<feature type="domain" description="HTH luxR-type" evidence="3">
    <location>
        <begin position="157"/>
        <end position="222"/>
    </location>
</feature>
<dbReference type="CDD" id="cd06170">
    <property type="entry name" value="LuxR_C_like"/>
    <property type="match status" value="1"/>
</dbReference>
<dbReference type="PANTHER" id="PTHR43214">
    <property type="entry name" value="TWO-COMPONENT RESPONSE REGULATOR"/>
    <property type="match status" value="1"/>
</dbReference>
<keyword evidence="1" id="KW-0238">DNA-binding</keyword>
<feature type="modified residue" description="4-aspartylphosphate" evidence="2">
    <location>
        <position position="65"/>
    </location>
</feature>
<evidence type="ECO:0000259" key="4">
    <source>
        <dbReference type="PROSITE" id="PS50110"/>
    </source>
</evidence>
<accession>A0ABN2A2T2</accession>
<evidence type="ECO:0000313" key="5">
    <source>
        <dbReference type="EMBL" id="GAA1510166.1"/>
    </source>
</evidence>
<dbReference type="PROSITE" id="PS50043">
    <property type="entry name" value="HTH_LUXR_2"/>
    <property type="match status" value="1"/>
</dbReference>
<dbReference type="InterPro" id="IPR039420">
    <property type="entry name" value="WalR-like"/>
</dbReference>
<dbReference type="Gene3D" id="1.10.10.10">
    <property type="entry name" value="Winged helix-like DNA-binding domain superfamily/Winged helix DNA-binding domain"/>
    <property type="match status" value="1"/>
</dbReference>
<evidence type="ECO:0000313" key="6">
    <source>
        <dbReference type="Proteomes" id="UP001500842"/>
    </source>
</evidence>
<comment type="caution">
    <text evidence="5">The sequence shown here is derived from an EMBL/GenBank/DDBJ whole genome shotgun (WGS) entry which is preliminary data.</text>
</comment>
<dbReference type="Proteomes" id="UP001500842">
    <property type="component" value="Unassembled WGS sequence"/>
</dbReference>
<dbReference type="SMART" id="SM00421">
    <property type="entry name" value="HTH_LUXR"/>
    <property type="match status" value="1"/>
</dbReference>
<feature type="domain" description="Response regulatory" evidence="4">
    <location>
        <begin position="10"/>
        <end position="129"/>
    </location>
</feature>
<organism evidence="5 6">
    <name type="scientific">Nocardioides humi</name>
    <dbReference type="NCBI Taxonomy" id="449461"/>
    <lineage>
        <taxon>Bacteria</taxon>
        <taxon>Bacillati</taxon>
        <taxon>Actinomycetota</taxon>
        <taxon>Actinomycetes</taxon>
        <taxon>Propionibacteriales</taxon>
        <taxon>Nocardioidaceae</taxon>
        <taxon>Nocardioides</taxon>
    </lineage>
</organism>
<protein>
    <recommendedName>
        <fullName evidence="7">DNA-binding response regulator, NarL/FixJ family, contains REC and HTH domains</fullName>
    </recommendedName>
</protein>
<dbReference type="Pfam" id="PF00196">
    <property type="entry name" value="GerE"/>
    <property type="match status" value="1"/>
</dbReference>
<evidence type="ECO:0000256" key="1">
    <source>
        <dbReference type="ARBA" id="ARBA00023125"/>
    </source>
</evidence>
<dbReference type="PRINTS" id="PR00038">
    <property type="entry name" value="HTHLUXR"/>
</dbReference>
<proteinExistence type="predicted"/>
<dbReference type="SMART" id="SM00448">
    <property type="entry name" value="REC"/>
    <property type="match status" value="1"/>
</dbReference>
<dbReference type="InterPro" id="IPR016032">
    <property type="entry name" value="Sig_transdc_resp-reg_C-effctor"/>
</dbReference>
<dbReference type="EMBL" id="BAAAOR010000009">
    <property type="protein sequence ID" value="GAA1510166.1"/>
    <property type="molecule type" value="Genomic_DNA"/>
</dbReference>
<dbReference type="InterPro" id="IPR001789">
    <property type="entry name" value="Sig_transdc_resp-reg_receiver"/>
</dbReference>
<dbReference type="PROSITE" id="PS50110">
    <property type="entry name" value="RESPONSE_REGULATORY"/>
    <property type="match status" value="1"/>
</dbReference>
<dbReference type="RefSeq" id="WP_246086917.1">
    <property type="nucleotide sequence ID" value="NZ_BAAAOR010000009.1"/>
</dbReference>
<dbReference type="SUPFAM" id="SSF46894">
    <property type="entry name" value="C-terminal effector domain of the bipartite response regulators"/>
    <property type="match status" value="1"/>
</dbReference>
<keyword evidence="6" id="KW-1185">Reference proteome</keyword>
<gene>
    <name evidence="5" type="ORF">GCM10009788_13190</name>
</gene>
<dbReference type="InterPro" id="IPR036388">
    <property type="entry name" value="WH-like_DNA-bd_sf"/>
</dbReference>
<dbReference type="Gene3D" id="3.40.50.2300">
    <property type="match status" value="1"/>
</dbReference>
<evidence type="ECO:0000256" key="2">
    <source>
        <dbReference type="PROSITE-ProRule" id="PRU00169"/>
    </source>
</evidence>
<evidence type="ECO:0008006" key="7">
    <source>
        <dbReference type="Google" id="ProtNLM"/>
    </source>
</evidence>
<name>A0ABN2A2T2_9ACTN</name>
<reference evidence="5 6" key="1">
    <citation type="journal article" date="2019" name="Int. J. Syst. Evol. Microbiol.">
        <title>The Global Catalogue of Microorganisms (GCM) 10K type strain sequencing project: providing services to taxonomists for standard genome sequencing and annotation.</title>
        <authorList>
            <consortium name="The Broad Institute Genomics Platform"/>
            <consortium name="The Broad Institute Genome Sequencing Center for Infectious Disease"/>
            <person name="Wu L."/>
            <person name="Ma J."/>
        </authorList>
    </citation>
    <scope>NUCLEOTIDE SEQUENCE [LARGE SCALE GENOMIC DNA]</scope>
    <source>
        <strain evidence="5 6">JCM 14942</strain>
    </source>
</reference>
<dbReference type="InterPro" id="IPR000792">
    <property type="entry name" value="Tscrpt_reg_LuxR_C"/>
</dbReference>
<dbReference type="PANTHER" id="PTHR43214:SF44">
    <property type="entry name" value="TWO-COMPONENT RESPONSE REGULATOR"/>
    <property type="match status" value="1"/>
</dbReference>
<dbReference type="InterPro" id="IPR011006">
    <property type="entry name" value="CheY-like_superfamily"/>
</dbReference>
<sequence length="228" mass="24707">MTTAPARPMRVTIIDDHALFAESVALTLESEGHTVRRIDLGERHTTLATVLSTTLRSAPRVVLLDLDLGRVGDGMRLISPLAAAGAAVVVVTGSADQARQGDCLRRGAKAVLVKTCPLNEVVATIRRARDGLPLMGSEERGALIDLALHERDEIREIRARLERLTRREMEVLGALMQGEQVREIARASVVSEATVRTQVKSILAKLEMSSQLAAVGAAYKVGWHPPRD</sequence>
<dbReference type="SUPFAM" id="SSF52172">
    <property type="entry name" value="CheY-like"/>
    <property type="match status" value="1"/>
</dbReference>
<dbReference type="Pfam" id="PF00072">
    <property type="entry name" value="Response_reg"/>
    <property type="match status" value="1"/>
</dbReference>
<evidence type="ECO:0000259" key="3">
    <source>
        <dbReference type="PROSITE" id="PS50043"/>
    </source>
</evidence>
<keyword evidence="2" id="KW-0597">Phosphoprotein</keyword>